<dbReference type="GO" id="GO:0005524">
    <property type="term" value="F:ATP binding"/>
    <property type="evidence" value="ECO:0007669"/>
    <property type="project" value="UniProtKB-KW"/>
</dbReference>
<proteinExistence type="inferred from homology"/>
<dbReference type="PANTHER" id="PTHR43335:SF2">
    <property type="entry name" value="ABC TRANSPORTER, ATP-BINDING PROTEIN"/>
    <property type="match status" value="1"/>
</dbReference>
<name>A0ABS4TUP9_9PSEU</name>
<dbReference type="Pfam" id="PF00005">
    <property type="entry name" value="ABC_tran"/>
    <property type="match status" value="1"/>
</dbReference>
<sequence>MIVAFEDVSYSYRRKPALTNLNWTVSEGITGLVGPNGAGKSTMLALLVGLRKPKSGRVTVGGTGSGTRRRVGYLPQRFSLVPSMTVRNTVVYAAWLNGLDRRAAEAAADRALELVDLSDRADSAVRTLSGGLRQRAGIAAAVAHEPEIVVLDEPTVGLDPGQRVRIRRVIERIGMNHTVVLSTHLVEDVVNLCPTVSVLDAGSLRFHGPLTELVDGAEVSATNLEQAYERLLGQEDT</sequence>
<reference evidence="6 7" key="1">
    <citation type="submission" date="2021-03" db="EMBL/GenBank/DDBJ databases">
        <title>Sequencing the genomes of 1000 actinobacteria strains.</title>
        <authorList>
            <person name="Klenk H.-P."/>
        </authorList>
    </citation>
    <scope>NUCLEOTIDE SEQUENCE [LARGE SCALE GENOMIC DNA]</scope>
    <source>
        <strain evidence="6 7">DSM 46670</strain>
    </source>
</reference>
<dbReference type="Proteomes" id="UP001519332">
    <property type="component" value="Unassembled WGS sequence"/>
</dbReference>
<evidence type="ECO:0000256" key="2">
    <source>
        <dbReference type="ARBA" id="ARBA00022448"/>
    </source>
</evidence>
<evidence type="ECO:0000313" key="6">
    <source>
        <dbReference type="EMBL" id="MBP2328112.1"/>
    </source>
</evidence>
<comment type="similarity">
    <text evidence="1">Belongs to the ABC transporter superfamily.</text>
</comment>
<dbReference type="InterPro" id="IPR003439">
    <property type="entry name" value="ABC_transporter-like_ATP-bd"/>
</dbReference>
<dbReference type="PANTHER" id="PTHR43335">
    <property type="entry name" value="ABC TRANSPORTER, ATP-BINDING PROTEIN"/>
    <property type="match status" value="1"/>
</dbReference>
<dbReference type="SMART" id="SM00382">
    <property type="entry name" value="AAA"/>
    <property type="match status" value="1"/>
</dbReference>
<feature type="domain" description="ABC transporter" evidence="5">
    <location>
        <begin position="3"/>
        <end position="226"/>
    </location>
</feature>
<dbReference type="InterPro" id="IPR003593">
    <property type="entry name" value="AAA+_ATPase"/>
</dbReference>
<accession>A0ABS4TUP9</accession>
<evidence type="ECO:0000256" key="3">
    <source>
        <dbReference type="ARBA" id="ARBA00022741"/>
    </source>
</evidence>
<protein>
    <submittedName>
        <fullName evidence="6">ABC-2 type transport system ATP-binding protein</fullName>
    </submittedName>
</protein>
<keyword evidence="3" id="KW-0547">Nucleotide-binding</keyword>
<evidence type="ECO:0000256" key="4">
    <source>
        <dbReference type="ARBA" id="ARBA00022840"/>
    </source>
</evidence>
<gene>
    <name evidence="6" type="ORF">JOF56_008497</name>
</gene>
<dbReference type="Gene3D" id="3.40.50.300">
    <property type="entry name" value="P-loop containing nucleotide triphosphate hydrolases"/>
    <property type="match status" value="1"/>
</dbReference>
<evidence type="ECO:0000313" key="7">
    <source>
        <dbReference type="Proteomes" id="UP001519332"/>
    </source>
</evidence>
<dbReference type="PROSITE" id="PS50893">
    <property type="entry name" value="ABC_TRANSPORTER_2"/>
    <property type="match status" value="1"/>
</dbReference>
<keyword evidence="4 6" id="KW-0067">ATP-binding</keyword>
<evidence type="ECO:0000259" key="5">
    <source>
        <dbReference type="PROSITE" id="PS50893"/>
    </source>
</evidence>
<dbReference type="InterPro" id="IPR027417">
    <property type="entry name" value="P-loop_NTPase"/>
</dbReference>
<dbReference type="RefSeq" id="WP_209645174.1">
    <property type="nucleotide sequence ID" value="NZ_JAGINW010000001.1"/>
</dbReference>
<evidence type="ECO:0000256" key="1">
    <source>
        <dbReference type="ARBA" id="ARBA00005417"/>
    </source>
</evidence>
<dbReference type="SUPFAM" id="SSF52540">
    <property type="entry name" value="P-loop containing nucleoside triphosphate hydrolases"/>
    <property type="match status" value="1"/>
</dbReference>
<keyword evidence="7" id="KW-1185">Reference proteome</keyword>
<organism evidence="6 7">
    <name type="scientific">Kibdelosporangium banguiense</name>
    <dbReference type="NCBI Taxonomy" id="1365924"/>
    <lineage>
        <taxon>Bacteria</taxon>
        <taxon>Bacillati</taxon>
        <taxon>Actinomycetota</taxon>
        <taxon>Actinomycetes</taxon>
        <taxon>Pseudonocardiales</taxon>
        <taxon>Pseudonocardiaceae</taxon>
        <taxon>Kibdelosporangium</taxon>
    </lineage>
</organism>
<keyword evidence="2" id="KW-0813">Transport</keyword>
<comment type="caution">
    <text evidence="6">The sequence shown here is derived from an EMBL/GenBank/DDBJ whole genome shotgun (WGS) entry which is preliminary data.</text>
</comment>
<dbReference type="EMBL" id="JAGINW010000001">
    <property type="protein sequence ID" value="MBP2328112.1"/>
    <property type="molecule type" value="Genomic_DNA"/>
</dbReference>